<reference evidence="1" key="1">
    <citation type="submission" date="2020-03" db="EMBL/GenBank/DDBJ databases">
        <title>A high-quality chromosome-level genome assembly of a woody plant with both climbing and erect habits, Rhamnella rubrinervis.</title>
        <authorList>
            <person name="Lu Z."/>
            <person name="Yang Y."/>
            <person name="Zhu X."/>
            <person name="Sun Y."/>
        </authorList>
    </citation>
    <scope>NUCLEOTIDE SEQUENCE</scope>
    <source>
        <strain evidence="1">BYM</strain>
        <tissue evidence="1">Leaf</tissue>
    </source>
</reference>
<dbReference type="EMBL" id="VOIH02000003">
    <property type="protein sequence ID" value="KAF3452126.1"/>
    <property type="molecule type" value="Genomic_DNA"/>
</dbReference>
<keyword evidence="2" id="KW-1185">Reference proteome</keyword>
<organism evidence="1 2">
    <name type="scientific">Rhamnella rubrinervis</name>
    <dbReference type="NCBI Taxonomy" id="2594499"/>
    <lineage>
        <taxon>Eukaryota</taxon>
        <taxon>Viridiplantae</taxon>
        <taxon>Streptophyta</taxon>
        <taxon>Embryophyta</taxon>
        <taxon>Tracheophyta</taxon>
        <taxon>Spermatophyta</taxon>
        <taxon>Magnoliopsida</taxon>
        <taxon>eudicotyledons</taxon>
        <taxon>Gunneridae</taxon>
        <taxon>Pentapetalae</taxon>
        <taxon>rosids</taxon>
        <taxon>fabids</taxon>
        <taxon>Rosales</taxon>
        <taxon>Rhamnaceae</taxon>
        <taxon>rhamnoid group</taxon>
        <taxon>Rhamneae</taxon>
        <taxon>Rhamnella</taxon>
    </lineage>
</organism>
<evidence type="ECO:0000313" key="1">
    <source>
        <dbReference type="EMBL" id="KAF3452126.1"/>
    </source>
</evidence>
<proteinExistence type="predicted"/>
<dbReference type="Proteomes" id="UP000796880">
    <property type="component" value="Unassembled WGS sequence"/>
</dbReference>
<accession>A0A8K0HGQ0</accession>
<name>A0A8K0HGQ0_9ROSA</name>
<gene>
    <name evidence="1" type="ORF">FNV43_RR08223</name>
</gene>
<dbReference type="AlphaFoldDB" id="A0A8K0HGQ0"/>
<dbReference type="OrthoDB" id="1750937at2759"/>
<sequence>MRLRVYVVRVDVYETQVLGLEIKAQDCVGCNSTGFDLLSLLGFELAGSFVIVGRATRLEEVLWELTSSLQVCGAWIGTINSASQIMLAHKGNVVSIRVNDDAYQKRIALCQIFASLHITNLTIGIGMPLRIDNTTLKGNYSHFAWVLVYVDLVGFFSEKLLLETTDDCIEIDLYFESFLNFCNSCNNVGYSMAKCKSVIGKAPPKVGSYGKEKENKASGLTQVYKPKQAPPLHVESITPFMPTINTFKILNINVTPTSIEELDHQQAAILFYIANTHTEMGINVRSTASDLGATPNRTDLNTNVGKSVQITSKSVQTPLHHSICQDFDGTSYVGQHSNSMAMVPFNSSGSLTAS</sequence>
<comment type="caution">
    <text evidence="1">The sequence shown here is derived from an EMBL/GenBank/DDBJ whole genome shotgun (WGS) entry which is preliminary data.</text>
</comment>
<evidence type="ECO:0000313" key="2">
    <source>
        <dbReference type="Proteomes" id="UP000796880"/>
    </source>
</evidence>
<protein>
    <submittedName>
        <fullName evidence="1">Uncharacterized protein</fullName>
    </submittedName>
</protein>